<gene>
    <name evidence="2" type="ORF">PTTW11_07216</name>
</gene>
<dbReference type="Pfam" id="PF20253">
    <property type="entry name" value="DUF6604"/>
    <property type="match status" value="1"/>
</dbReference>
<evidence type="ECO:0000313" key="3">
    <source>
        <dbReference type="Proteomes" id="UP000472372"/>
    </source>
</evidence>
<accession>A0A6S6WE43</accession>
<protein>
    <recommendedName>
        <fullName evidence="1">DUF6604 domain-containing protein</fullName>
    </recommendedName>
</protein>
<dbReference type="AlphaFoldDB" id="A0A6S6WE43"/>
<dbReference type="EMBL" id="HG992982">
    <property type="protein sequence ID" value="CAE7187817.1"/>
    <property type="molecule type" value="Genomic_DNA"/>
</dbReference>
<dbReference type="Proteomes" id="UP000472372">
    <property type="component" value="Chromosome 6"/>
</dbReference>
<sequence length="499" mass="56417">MNRLSSGQTFLATYRQYKEDTNYVANCLAETAQSIGYEPVEEKCEAIADNKEKILVPVALSRFLNRTIQTRKKVTHWFKKKAFEDGHDSNEWYYYFITLLEKAFRMLKPFISSGPEAYHPPSGGPASDASGPTFENRIVNLTVEDIADIAEKEGAGEAKLPDFGDKTLDLIVPAMTTDLAIKLVQRGETEFDLVVKRPKNYPINNFPLWRLPNALIKPSLADKPLEYNGNIFWPTCIDVKQHMDPMMNWTPRNIFQPSFPNVLAVENLFWASSMFAVIECCLHALGAHVPNVRVLAEHHGTDDLGELDRTEGCIVDFLIVDGLKAANSARDIPINRLKIDQKNLREFRDPMLFGSGVFLPRNKFSKARYPKFLGIAYGLLLKTFEGYPAYELESGHKPDSAIIAIGKYNSQIAAILEAPGDLSLTNLYAHWREEDWKPDWGEMKTVPANELKDMFMESFLSSFMSEEKKKKPKASAPVSQEQAAMDDDANYAGASRCWY</sequence>
<feature type="domain" description="DUF6604" evidence="1">
    <location>
        <begin position="45"/>
        <end position="147"/>
    </location>
</feature>
<reference evidence="2" key="1">
    <citation type="submission" date="2021-02" db="EMBL/GenBank/DDBJ databases">
        <authorList>
            <person name="Syme A R."/>
            <person name="Syme A R."/>
            <person name="Moolhuijzen P."/>
        </authorList>
    </citation>
    <scope>NUCLEOTIDE SEQUENCE</scope>
    <source>
        <strain evidence="2">W1-1</strain>
    </source>
</reference>
<evidence type="ECO:0000259" key="1">
    <source>
        <dbReference type="Pfam" id="PF20253"/>
    </source>
</evidence>
<dbReference type="InterPro" id="IPR046539">
    <property type="entry name" value="DUF6604"/>
</dbReference>
<dbReference type="PANTHER" id="PTHR38795">
    <property type="entry name" value="DUF6604 DOMAIN-CONTAINING PROTEIN"/>
    <property type="match status" value="1"/>
</dbReference>
<name>A0A6S6WE43_9PLEO</name>
<organism evidence="2 3">
    <name type="scientific">Pyrenophora teres f. teres</name>
    <dbReference type="NCBI Taxonomy" id="97479"/>
    <lineage>
        <taxon>Eukaryota</taxon>
        <taxon>Fungi</taxon>
        <taxon>Dikarya</taxon>
        <taxon>Ascomycota</taxon>
        <taxon>Pezizomycotina</taxon>
        <taxon>Dothideomycetes</taxon>
        <taxon>Pleosporomycetidae</taxon>
        <taxon>Pleosporales</taxon>
        <taxon>Pleosporineae</taxon>
        <taxon>Pleosporaceae</taxon>
        <taxon>Pyrenophora</taxon>
    </lineage>
</organism>
<evidence type="ECO:0000313" key="2">
    <source>
        <dbReference type="EMBL" id="CAE7187817.1"/>
    </source>
</evidence>
<proteinExistence type="predicted"/>
<dbReference type="PANTHER" id="PTHR38795:SF1">
    <property type="entry name" value="DUF6604 DOMAIN-CONTAINING PROTEIN"/>
    <property type="match status" value="1"/>
</dbReference>